<gene>
    <name evidence="2" type="ORF">I308_105020</name>
</gene>
<evidence type="ECO:0000313" key="3">
    <source>
        <dbReference type="Proteomes" id="UP000054399"/>
    </source>
</evidence>
<feature type="region of interest" description="Disordered" evidence="1">
    <location>
        <begin position="264"/>
        <end position="289"/>
    </location>
</feature>
<name>A0ABR3BLT7_9TREE</name>
<comment type="caution">
    <text evidence="2">The sequence shown here is derived from an EMBL/GenBank/DDBJ whole genome shotgun (WGS) entry which is preliminary data.</text>
</comment>
<evidence type="ECO:0000313" key="2">
    <source>
        <dbReference type="EMBL" id="KAL0243760.1"/>
    </source>
</evidence>
<feature type="region of interest" description="Disordered" evidence="1">
    <location>
        <begin position="294"/>
        <end position="313"/>
    </location>
</feature>
<accession>A0ABR3BLT7</accession>
<dbReference type="EMBL" id="ATAM02000009">
    <property type="protein sequence ID" value="KAL0243760.1"/>
    <property type="molecule type" value="Genomic_DNA"/>
</dbReference>
<dbReference type="RefSeq" id="XP_066612127.1">
    <property type="nucleotide sequence ID" value="XM_066759480.1"/>
</dbReference>
<keyword evidence="3" id="KW-1185">Reference proteome</keyword>
<dbReference type="GeneID" id="91991876"/>
<proteinExistence type="predicted"/>
<protein>
    <submittedName>
        <fullName evidence="2">Uncharacterized protein</fullName>
    </submittedName>
</protein>
<dbReference type="Proteomes" id="UP000054399">
    <property type="component" value="Unassembled WGS sequence"/>
</dbReference>
<sequence length="400" mass="46202">MAVSSGPPAYLPTSQSLQIVPFFPTCLDLYPDALKFFNETGDLLANHALQKVNDSRSLIVYRRGNMSEEKKYHFTRFNTPSVSISRSKLCLAWVLTLDSVHVWECALRYYTEQHIQSEQNPEQLQLEESLLTDYRRWLVGARAITAALHTLHNWEINHFLPNAWSSACDAHSKELIKQFGCFADRVGDQILTSSLEQMNTIPADIFIRSKEIVKMYNKGYIYGWGLGNVFEILTKGSEKYLPSRTLSRSGHLLSWVDDLPQNHIPSDEDHHVDKTLPHQKGQSLQHIHRASNKDYYDRQKKKTKDERKSAGKARRVKYELRRVTEAFRKWSVPLKCGKLCQVMHMGVPLNGKEGGDVFRVNITYISLFDPTFVFYQYQLTGRILTHLNTAIRTSRQYRST</sequence>
<reference evidence="2" key="2">
    <citation type="submission" date="2024-01" db="EMBL/GenBank/DDBJ databases">
        <title>Comparative genomics of Cryptococcus and Kwoniella reveals pathogenesis evolution and contrasting modes of karyotype evolution via chromosome fusion or intercentromeric recombination.</title>
        <authorList>
            <person name="Coelho M.A."/>
            <person name="David-Palma M."/>
            <person name="Shea T."/>
            <person name="Bowers K."/>
            <person name="Mcginley-Smith S."/>
            <person name="Mohammad A.W."/>
            <person name="Gnirke A."/>
            <person name="Yurkov A.M."/>
            <person name="Nowrousian M."/>
            <person name="Sun S."/>
            <person name="Cuomo C.A."/>
            <person name="Heitman J."/>
        </authorList>
    </citation>
    <scope>NUCLEOTIDE SEQUENCE</scope>
    <source>
        <strain evidence="2">IND107</strain>
    </source>
</reference>
<feature type="compositionally biased region" description="Basic and acidic residues" evidence="1">
    <location>
        <begin position="294"/>
        <end position="309"/>
    </location>
</feature>
<evidence type="ECO:0000256" key="1">
    <source>
        <dbReference type="SAM" id="MobiDB-lite"/>
    </source>
</evidence>
<feature type="compositionally biased region" description="Basic and acidic residues" evidence="1">
    <location>
        <begin position="265"/>
        <end position="276"/>
    </location>
</feature>
<organism evidence="2 3">
    <name type="scientific">Cryptococcus tetragattii IND107</name>
    <dbReference type="NCBI Taxonomy" id="1296105"/>
    <lineage>
        <taxon>Eukaryota</taxon>
        <taxon>Fungi</taxon>
        <taxon>Dikarya</taxon>
        <taxon>Basidiomycota</taxon>
        <taxon>Agaricomycotina</taxon>
        <taxon>Tremellomycetes</taxon>
        <taxon>Tremellales</taxon>
        <taxon>Cryptococcaceae</taxon>
        <taxon>Cryptococcus</taxon>
        <taxon>Cryptococcus gattii species complex</taxon>
    </lineage>
</organism>
<reference evidence="2" key="1">
    <citation type="submission" date="2015-01" db="EMBL/GenBank/DDBJ databases">
        <authorList>
            <consortium name="The Broad Institute Genomics Platform"/>
            <person name="Cuomo C."/>
            <person name="Litvintseva A."/>
            <person name="Chen Y."/>
            <person name="Heitman J."/>
            <person name="Sun S."/>
            <person name="Springer D."/>
            <person name="Dromer F."/>
            <person name="Young S."/>
            <person name="Zeng Q."/>
            <person name="Gargeya S."/>
            <person name="Abouelleil A."/>
            <person name="Alvarado L."/>
            <person name="Chapman S.B."/>
            <person name="Gainer-Dewar J."/>
            <person name="Goldberg J."/>
            <person name="Griggs A."/>
            <person name="Gujja S."/>
            <person name="Hansen M."/>
            <person name="Howarth C."/>
            <person name="Imamovic A."/>
            <person name="Larimer J."/>
            <person name="Murphy C."/>
            <person name="Naylor J."/>
            <person name="Pearson M."/>
            <person name="Priest M."/>
            <person name="Roberts A."/>
            <person name="Saif S."/>
            <person name="Shea T."/>
            <person name="Sykes S."/>
            <person name="Wortman J."/>
            <person name="Nusbaum C."/>
            <person name="Birren B."/>
        </authorList>
    </citation>
    <scope>NUCLEOTIDE SEQUENCE</scope>
    <source>
        <strain evidence="2">IND107</strain>
    </source>
</reference>